<name>A0A1F5KCT4_9BACT</name>
<sequence length="101" mass="11270">MDLERSINTSKLNNGNIVEAVVEHEDVSGEIVGEAELFKIRKRSGGKDVLTRTLILTNSRREIEVPVVDVLDGLHKSDQGRIRFIRALSPKELIHELAVGK</sequence>
<dbReference type="Proteomes" id="UP000176527">
    <property type="component" value="Unassembled WGS sequence"/>
</dbReference>
<dbReference type="EMBL" id="MFDE01000015">
    <property type="protein sequence ID" value="OGE38664.1"/>
    <property type="molecule type" value="Genomic_DNA"/>
</dbReference>
<accession>A0A1F5KCT4</accession>
<reference evidence="1 2" key="1">
    <citation type="journal article" date="2016" name="Nat. Commun.">
        <title>Thousands of microbial genomes shed light on interconnected biogeochemical processes in an aquifer system.</title>
        <authorList>
            <person name="Anantharaman K."/>
            <person name="Brown C.T."/>
            <person name="Hug L.A."/>
            <person name="Sharon I."/>
            <person name="Castelle C.J."/>
            <person name="Probst A.J."/>
            <person name="Thomas B.C."/>
            <person name="Singh A."/>
            <person name="Wilkins M.J."/>
            <person name="Karaoz U."/>
            <person name="Brodie E.L."/>
            <person name="Williams K.H."/>
            <person name="Hubbard S.S."/>
            <person name="Banfield J.F."/>
        </authorList>
    </citation>
    <scope>NUCLEOTIDE SEQUENCE [LARGE SCALE GENOMIC DNA]</scope>
</reference>
<gene>
    <name evidence="1" type="ORF">A3F00_00750</name>
</gene>
<protein>
    <submittedName>
        <fullName evidence="1">Uncharacterized protein</fullName>
    </submittedName>
</protein>
<evidence type="ECO:0000313" key="2">
    <source>
        <dbReference type="Proteomes" id="UP000176527"/>
    </source>
</evidence>
<evidence type="ECO:0000313" key="1">
    <source>
        <dbReference type="EMBL" id="OGE38664.1"/>
    </source>
</evidence>
<comment type="caution">
    <text evidence="1">The sequence shown here is derived from an EMBL/GenBank/DDBJ whole genome shotgun (WGS) entry which is preliminary data.</text>
</comment>
<proteinExistence type="predicted"/>
<organism evidence="1 2">
    <name type="scientific">Candidatus Daviesbacteria bacterium RIFCSPHIGHO2_12_FULL_37_11</name>
    <dbReference type="NCBI Taxonomy" id="1797777"/>
    <lineage>
        <taxon>Bacteria</taxon>
        <taxon>Candidatus Daviesiibacteriota</taxon>
    </lineage>
</organism>
<dbReference type="AlphaFoldDB" id="A0A1F5KCT4"/>